<dbReference type="KEGG" id="ccu:Ccur_00910"/>
<dbReference type="AlphaFoldDB" id="C7MLL8"/>
<evidence type="ECO:0000256" key="7">
    <source>
        <dbReference type="ARBA" id="ARBA00023014"/>
    </source>
</evidence>
<dbReference type="PROSITE" id="PS00198">
    <property type="entry name" value="4FE4S_FER_1"/>
    <property type="match status" value="1"/>
</dbReference>
<evidence type="ECO:0000256" key="5">
    <source>
        <dbReference type="ARBA" id="ARBA00022982"/>
    </source>
</evidence>
<dbReference type="CDD" id="cd10554">
    <property type="entry name" value="HycB_like"/>
    <property type="match status" value="1"/>
</dbReference>
<dbReference type="InterPro" id="IPR017896">
    <property type="entry name" value="4Fe4S_Fe-S-bd"/>
</dbReference>
<dbReference type="PANTHER" id="PTHR43177:SF5">
    <property type="entry name" value="ANAEROBIC DIMETHYL SULFOXIDE REDUCTASE CHAIN B-RELATED"/>
    <property type="match status" value="1"/>
</dbReference>
<dbReference type="STRING" id="469378.Ccur_00910"/>
<name>C7MLL8_CRYCD</name>
<dbReference type="Pfam" id="PF13247">
    <property type="entry name" value="Fer4_11"/>
    <property type="match status" value="1"/>
</dbReference>
<evidence type="ECO:0000259" key="8">
    <source>
        <dbReference type="PROSITE" id="PS51379"/>
    </source>
</evidence>
<protein>
    <submittedName>
        <fullName evidence="9">Fe-S-cluster-containing hydrogenase subunit</fullName>
    </submittedName>
</protein>
<evidence type="ECO:0000256" key="3">
    <source>
        <dbReference type="ARBA" id="ARBA00022723"/>
    </source>
</evidence>
<organism evidence="9 10">
    <name type="scientific">Cryptobacterium curtum (strain ATCC 700683 / DSM 15641 / CCUG 43107 / 12-3)</name>
    <dbReference type="NCBI Taxonomy" id="469378"/>
    <lineage>
        <taxon>Bacteria</taxon>
        <taxon>Bacillati</taxon>
        <taxon>Actinomycetota</taxon>
        <taxon>Coriobacteriia</taxon>
        <taxon>Eggerthellales</taxon>
        <taxon>Eggerthellaceae</taxon>
        <taxon>Cryptobacterium</taxon>
    </lineage>
</organism>
<evidence type="ECO:0000313" key="9">
    <source>
        <dbReference type="EMBL" id="ACU93824.1"/>
    </source>
</evidence>
<dbReference type="Gene3D" id="3.30.70.20">
    <property type="match status" value="2"/>
</dbReference>
<dbReference type="HOGENOM" id="CLU_043374_3_0_11"/>
<evidence type="ECO:0000256" key="2">
    <source>
        <dbReference type="ARBA" id="ARBA00022485"/>
    </source>
</evidence>
<dbReference type="GO" id="GO:0046872">
    <property type="term" value="F:metal ion binding"/>
    <property type="evidence" value="ECO:0007669"/>
    <property type="project" value="UniProtKB-KW"/>
</dbReference>
<accession>C7MLL8</accession>
<keyword evidence="2" id="KW-0004">4Fe-4S</keyword>
<gene>
    <name evidence="9" type="ordered locus">Ccur_00910</name>
</gene>
<dbReference type="InterPro" id="IPR050954">
    <property type="entry name" value="ET_IronSulfur_Cluster-Binding"/>
</dbReference>
<proteinExistence type="predicted"/>
<keyword evidence="1" id="KW-0813">Transport</keyword>
<dbReference type="eggNOG" id="COG1142">
    <property type="taxonomic scope" value="Bacteria"/>
</dbReference>
<dbReference type="InterPro" id="IPR017900">
    <property type="entry name" value="4Fe4S_Fe_S_CS"/>
</dbReference>
<keyword evidence="3" id="KW-0479">Metal-binding</keyword>
<feature type="domain" description="4Fe-4S ferredoxin-type" evidence="8">
    <location>
        <begin position="80"/>
        <end position="109"/>
    </location>
</feature>
<evidence type="ECO:0000256" key="6">
    <source>
        <dbReference type="ARBA" id="ARBA00023004"/>
    </source>
</evidence>
<dbReference type="PROSITE" id="PS51379">
    <property type="entry name" value="4FE4S_FER_2"/>
    <property type="match status" value="3"/>
</dbReference>
<dbReference type="RefSeq" id="WP_012802513.1">
    <property type="nucleotide sequence ID" value="NC_013170.1"/>
</dbReference>
<dbReference type="Proteomes" id="UP000000954">
    <property type="component" value="Chromosome"/>
</dbReference>
<evidence type="ECO:0000313" key="10">
    <source>
        <dbReference type="Proteomes" id="UP000000954"/>
    </source>
</evidence>
<keyword evidence="6" id="KW-0408">Iron</keyword>
<dbReference type="PANTHER" id="PTHR43177">
    <property type="entry name" value="PROTEIN NRFC"/>
    <property type="match status" value="1"/>
</dbReference>
<keyword evidence="7" id="KW-0411">Iron-sulfur</keyword>
<evidence type="ECO:0000256" key="4">
    <source>
        <dbReference type="ARBA" id="ARBA00022737"/>
    </source>
</evidence>
<dbReference type="SUPFAM" id="SSF54862">
    <property type="entry name" value="4Fe-4S ferredoxins"/>
    <property type="match status" value="1"/>
</dbReference>
<dbReference type="Pfam" id="PF12800">
    <property type="entry name" value="Fer4_4"/>
    <property type="match status" value="1"/>
</dbReference>
<sequence>METEMAEGVCVVADPDVCIGCRTCMAACLAKHDVIDDVAVARLNLVSTLMISAPVACRHCVDAPCAAVCPTEALYREEGGRVAIREENCIGCRNCVMACPYGAVSVVMRDVTTKLGDLVIERHEKPTVVKCDLCADRLGGPACIEACPTKGLVLIDKVKLQNYSQNENRATSQSSVA</sequence>
<dbReference type="EMBL" id="CP001682">
    <property type="protein sequence ID" value="ACU93824.1"/>
    <property type="molecule type" value="Genomic_DNA"/>
</dbReference>
<reference evidence="9 10" key="1">
    <citation type="journal article" date="2009" name="Stand. Genomic Sci.">
        <title>Complete genome sequence of Cryptobacterium curtum type strain (12-3).</title>
        <authorList>
            <person name="Mavrommatis K."/>
            <person name="Pukall R."/>
            <person name="Rohde C."/>
            <person name="Chen F."/>
            <person name="Sims D."/>
            <person name="Brettin T."/>
            <person name="Kuske C."/>
            <person name="Detter J.C."/>
            <person name="Han C."/>
            <person name="Lapidus A."/>
            <person name="Copeland A."/>
            <person name="Glavina Del Rio T."/>
            <person name="Nolan M."/>
            <person name="Lucas S."/>
            <person name="Tice H."/>
            <person name="Cheng J.F."/>
            <person name="Bruce D."/>
            <person name="Goodwin L."/>
            <person name="Pitluck S."/>
            <person name="Ovchinnikova G."/>
            <person name="Pati A."/>
            <person name="Ivanova N."/>
            <person name="Chen A."/>
            <person name="Palaniappan K."/>
            <person name="Chain P."/>
            <person name="D'haeseleer P."/>
            <person name="Goker M."/>
            <person name="Bristow J."/>
            <person name="Eisen J.A."/>
            <person name="Markowitz V."/>
            <person name="Hugenholtz P."/>
            <person name="Rohde M."/>
            <person name="Klenk H.P."/>
            <person name="Kyrpides N.C."/>
        </authorList>
    </citation>
    <scope>NUCLEOTIDE SEQUENCE [LARGE SCALE GENOMIC DNA]</scope>
    <source>
        <strain evidence="10">ATCC 700683 / DSM 15641 / 12-3</strain>
    </source>
</reference>
<dbReference type="GO" id="GO:0051539">
    <property type="term" value="F:4 iron, 4 sulfur cluster binding"/>
    <property type="evidence" value="ECO:0007669"/>
    <property type="project" value="UniProtKB-KW"/>
</dbReference>
<feature type="domain" description="4Fe-4S ferredoxin-type" evidence="8">
    <location>
        <begin position="8"/>
        <end position="38"/>
    </location>
</feature>
<keyword evidence="10" id="KW-1185">Reference proteome</keyword>
<feature type="domain" description="4Fe-4S ferredoxin-type" evidence="8">
    <location>
        <begin position="47"/>
        <end position="79"/>
    </location>
</feature>
<evidence type="ECO:0000256" key="1">
    <source>
        <dbReference type="ARBA" id="ARBA00022448"/>
    </source>
</evidence>
<keyword evidence="4" id="KW-0677">Repeat</keyword>
<keyword evidence="5" id="KW-0249">Electron transport</keyword>